<evidence type="ECO:0000313" key="1">
    <source>
        <dbReference type="EMBL" id="KNC28954.1"/>
    </source>
</evidence>
<gene>
    <name evidence="1" type="ORF">FF38_03043</name>
</gene>
<comment type="caution">
    <text evidence="1">The sequence shown here is derived from an EMBL/GenBank/DDBJ whole genome shotgun (WGS) entry which is preliminary data.</text>
</comment>
<reference evidence="1 2" key="1">
    <citation type="journal article" date="2015" name="Nat. Commun.">
        <title>Lucilia cuprina genome unlocks parasitic fly biology to underpin future interventions.</title>
        <authorList>
            <person name="Anstead C.A."/>
            <person name="Korhonen P.K."/>
            <person name="Young N.D."/>
            <person name="Hall R.S."/>
            <person name="Jex A.R."/>
            <person name="Murali S.C."/>
            <person name="Hughes D.S."/>
            <person name="Lee S.F."/>
            <person name="Perry T."/>
            <person name="Stroehlein A.J."/>
            <person name="Ansell B.R."/>
            <person name="Breugelmans B."/>
            <person name="Hofmann A."/>
            <person name="Qu J."/>
            <person name="Dugan S."/>
            <person name="Lee S.L."/>
            <person name="Chao H."/>
            <person name="Dinh H."/>
            <person name="Han Y."/>
            <person name="Doddapaneni H.V."/>
            <person name="Worley K.C."/>
            <person name="Muzny D.M."/>
            <person name="Ioannidis P."/>
            <person name="Waterhouse R.M."/>
            <person name="Zdobnov E.M."/>
            <person name="James P.J."/>
            <person name="Bagnall N.H."/>
            <person name="Kotze A.C."/>
            <person name="Gibbs R.A."/>
            <person name="Richards S."/>
            <person name="Batterham P."/>
            <person name="Gasser R.B."/>
        </authorList>
    </citation>
    <scope>NUCLEOTIDE SEQUENCE [LARGE SCALE GENOMIC DNA]</scope>
    <source>
        <strain evidence="1 2">LS</strain>
        <tissue evidence="1">Full body</tissue>
    </source>
</reference>
<dbReference type="AlphaFoldDB" id="A0A0L0CBY4"/>
<accession>A0A0L0CBY4</accession>
<organism evidence="1 2">
    <name type="scientific">Lucilia cuprina</name>
    <name type="common">Green bottle fly</name>
    <name type="synonym">Australian sheep blowfly</name>
    <dbReference type="NCBI Taxonomy" id="7375"/>
    <lineage>
        <taxon>Eukaryota</taxon>
        <taxon>Metazoa</taxon>
        <taxon>Ecdysozoa</taxon>
        <taxon>Arthropoda</taxon>
        <taxon>Hexapoda</taxon>
        <taxon>Insecta</taxon>
        <taxon>Pterygota</taxon>
        <taxon>Neoptera</taxon>
        <taxon>Endopterygota</taxon>
        <taxon>Diptera</taxon>
        <taxon>Brachycera</taxon>
        <taxon>Muscomorpha</taxon>
        <taxon>Oestroidea</taxon>
        <taxon>Calliphoridae</taxon>
        <taxon>Luciliinae</taxon>
        <taxon>Lucilia</taxon>
    </lineage>
</organism>
<evidence type="ECO:0000313" key="2">
    <source>
        <dbReference type="Proteomes" id="UP000037069"/>
    </source>
</evidence>
<dbReference type="EMBL" id="JRES01000721">
    <property type="protein sequence ID" value="KNC28954.1"/>
    <property type="molecule type" value="Genomic_DNA"/>
</dbReference>
<name>A0A0L0CBY4_LUCCU</name>
<proteinExistence type="predicted"/>
<protein>
    <submittedName>
        <fullName evidence="1">Uncharacterized protein</fullName>
    </submittedName>
</protein>
<feature type="non-terminal residue" evidence="1">
    <location>
        <position position="146"/>
    </location>
</feature>
<dbReference type="Proteomes" id="UP000037069">
    <property type="component" value="Unassembled WGS sequence"/>
</dbReference>
<sequence>MAEDMMTSIPPTLDGRFLPQMIASGTAPDFQQGNLLWKLLTMPGAGVVRHGIPEDTDPAELEAWEPDEEHPHARVRELIELNHPGIGYTTPLSDVLDNFHAMSSKAFQREYLSLPGEEGSATALIKQPLWTKTRTEKAFPKSMPSV</sequence>
<keyword evidence="2" id="KW-1185">Reference proteome</keyword>